<dbReference type="RefSeq" id="WP_013735218.1">
    <property type="nucleotide sequence ID" value="NZ_LMWI01000002.1"/>
</dbReference>
<reference evidence="2 3" key="1">
    <citation type="submission" date="2015-10" db="EMBL/GenBank/DDBJ databases">
        <authorList>
            <person name="Ju K.-S."/>
            <person name="Doroghazi J.R."/>
            <person name="Metcalf W.W."/>
        </authorList>
    </citation>
    <scope>NUCLEOTIDE SEQUENCE [LARGE SCALE GENOMIC DNA]</scope>
    <source>
        <strain evidence="2 3">NRRL B-24793</strain>
    </source>
</reference>
<keyword evidence="1" id="KW-1133">Transmembrane helix</keyword>
<feature type="transmembrane region" description="Helical" evidence="1">
    <location>
        <begin position="73"/>
        <end position="92"/>
    </location>
</feature>
<keyword evidence="1" id="KW-0472">Membrane</keyword>
<dbReference type="Proteomes" id="UP000053246">
    <property type="component" value="Unassembled WGS sequence"/>
</dbReference>
<accession>A0A9X0LD65</accession>
<sequence>MNELERRYRRLLRAYPPDYRRERGDEIIGTYLDVAGPDRRWPSLAEAADLGRGGLRQRLRAAGATDLIPGVRLAGLLALTTAAFLAGFWVFAEQQLPPAEAGVPVFGPFVSVGIVAWCGWLIAALVVAVAPGRPARVAIGVALLMTAAVPAVSVLAGVPRPPLLVVAPMVALGVLALAVDDGLPVPARVLPVTAAVSGGLLSYAMGVGAYWSAYRGGGGEFQPPIGTVLLLVVLLLAIGLGMRRDARGGWAAMALLTPVGLLNVHLLAGAVDGLASGAPRPTYPTMVGVALAVALLGPALLPAAVALRRRLGTPSAAAACPTCGSRR</sequence>
<dbReference type="OMA" id="GAYWSAY"/>
<feature type="transmembrane region" description="Helical" evidence="1">
    <location>
        <begin position="104"/>
        <end position="130"/>
    </location>
</feature>
<dbReference type="AlphaFoldDB" id="A0A9X0LD65"/>
<organism evidence="2 3">
    <name type="scientific">Micromonospora maris</name>
    <dbReference type="NCBI Taxonomy" id="1003110"/>
    <lineage>
        <taxon>Bacteria</taxon>
        <taxon>Bacillati</taxon>
        <taxon>Actinomycetota</taxon>
        <taxon>Actinomycetes</taxon>
        <taxon>Micromonosporales</taxon>
        <taxon>Micromonosporaceae</taxon>
        <taxon>Micromonospora</taxon>
    </lineage>
</organism>
<gene>
    <name evidence="2" type="ORF">ADL17_22410</name>
</gene>
<feature type="transmembrane region" description="Helical" evidence="1">
    <location>
        <begin position="162"/>
        <end position="179"/>
    </location>
</feature>
<keyword evidence="1" id="KW-0812">Transmembrane</keyword>
<evidence type="ECO:0000313" key="2">
    <source>
        <dbReference type="EMBL" id="KUJ45775.1"/>
    </source>
</evidence>
<dbReference type="EMBL" id="LMWI01000002">
    <property type="protein sequence ID" value="KUJ45775.1"/>
    <property type="molecule type" value="Genomic_DNA"/>
</dbReference>
<feature type="transmembrane region" description="Helical" evidence="1">
    <location>
        <begin position="283"/>
        <end position="307"/>
    </location>
</feature>
<evidence type="ECO:0000313" key="3">
    <source>
        <dbReference type="Proteomes" id="UP000053246"/>
    </source>
</evidence>
<feature type="transmembrane region" description="Helical" evidence="1">
    <location>
        <begin position="137"/>
        <end position="156"/>
    </location>
</feature>
<evidence type="ECO:0000256" key="1">
    <source>
        <dbReference type="SAM" id="Phobius"/>
    </source>
</evidence>
<protein>
    <submittedName>
        <fullName evidence="2">Uncharacterized protein</fullName>
    </submittedName>
</protein>
<feature type="transmembrane region" description="Helical" evidence="1">
    <location>
        <begin position="249"/>
        <end position="271"/>
    </location>
</feature>
<comment type="caution">
    <text evidence="2">The sequence shown here is derived from an EMBL/GenBank/DDBJ whole genome shotgun (WGS) entry which is preliminary data.</text>
</comment>
<name>A0A9X0LD65_9ACTN</name>
<keyword evidence="3" id="KW-1185">Reference proteome</keyword>
<proteinExistence type="predicted"/>
<feature type="transmembrane region" description="Helical" evidence="1">
    <location>
        <begin position="191"/>
        <end position="213"/>
    </location>
</feature>
<feature type="transmembrane region" description="Helical" evidence="1">
    <location>
        <begin position="225"/>
        <end position="242"/>
    </location>
</feature>